<dbReference type="EMBL" id="RQZD01000024">
    <property type="protein sequence ID" value="RRD35487.1"/>
    <property type="molecule type" value="Genomic_DNA"/>
</dbReference>
<accession>A0A3P1VPE7</accession>
<comment type="caution">
    <text evidence="1">The sequence shown here is derived from an EMBL/GenBank/DDBJ whole genome shotgun (WGS) entry which is preliminary data.</text>
</comment>
<organism evidence="1">
    <name type="scientific">Fusobacterium nucleatum</name>
    <dbReference type="NCBI Taxonomy" id="851"/>
    <lineage>
        <taxon>Bacteria</taxon>
        <taxon>Fusobacteriati</taxon>
        <taxon>Fusobacteriota</taxon>
        <taxon>Fusobacteriia</taxon>
        <taxon>Fusobacteriales</taxon>
        <taxon>Fusobacteriaceae</taxon>
        <taxon>Fusobacterium</taxon>
    </lineage>
</organism>
<sequence>MLNDSTPCFALSSVCDFILTDKFVAVISAPLLRVVPSPNTRLDLAFVKSFSFNLLSVFP</sequence>
<name>A0A3P1VPE7_FUSNU</name>
<protein>
    <submittedName>
        <fullName evidence="1">Uncharacterized protein</fullName>
    </submittedName>
</protein>
<dbReference type="AlphaFoldDB" id="A0A3P1VPE7"/>
<reference evidence="1" key="1">
    <citation type="submission" date="2018-11" db="EMBL/GenBank/DDBJ databases">
        <title>Genomes From Bacteria Associated with the Canine Oral Cavity: a Test Case for Automated Genome-Based Taxonomic Assignment.</title>
        <authorList>
            <person name="Coil D.A."/>
            <person name="Jospin G."/>
            <person name="Darling A.E."/>
            <person name="Wallis C."/>
            <person name="Davis I.J."/>
            <person name="Harris S."/>
            <person name="Eisen J.A."/>
            <person name="Holcombe L.J."/>
            <person name="O'Flynn C."/>
        </authorList>
    </citation>
    <scope>NUCLEOTIDE SEQUENCE [LARGE SCALE GENOMIC DNA]</scope>
    <source>
        <strain evidence="1">OH5060</strain>
    </source>
</reference>
<proteinExistence type="predicted"/>
<evidence type="ECO:0000313" key="1">
    <source>
        <dbReference type="EMBL" id="RRD35487.1"/>
    </source>
</evidence>
<gene>
    <name evidence="1" type="ORF">EII28_09610</name>
</gene>